<comment type="caution">
    <text evidence="1">The sequence shown here is derived from an EMBL/GenBank/DDBJ whole genome shotgun (WGS) entry which is preliminary data.</text>
</comment>
<dbReference type="Proteomes" id="UP000593560">
    <property type="component" value="Unassembled WGS sequence"/>
</dbReference>
<proteinExistence type="predicted"/>
<reference evidence="1 2" key="1">
    <citation type="journal article" date="2019" name="Genome Biol. Evol.">
        <title>Insights into the evolution of the New World diploid cottons (Gossypium, subgenus Houzingenia) based on genome sequencing.</title>
        <authorList>
            <person name="Grover C.E."/>
            <person name="Arick M.A. 2nd"/>
            <person name="Thrash A."/>
            <person name="Conover J.L."/>
            <person name="Sanders W.S."/>
            <person name="Peterson D.G."/>
            <person name="Frelichowski J.E."/>
            <person name="Scheffler J.A."/>
            <person name="Scheffler B.E."/>
            <person name="Wendel J.F."/>
        </authorList>
    </citation>
    <scope>NUCLEOTIDE SEQUENCE [LARGE SCALE GENOMIC DNA]</scope>
    <source>
        <strain evidence="1">0</strain>
        <tissue evidence="1">Leaf</tissue>
    </source>
</reference>
<dbReference type="AlphaFoldDB" id="A0A7J9GB57"/>
<accession>A0A7J9GB57</accession>
<feature type="non-terminal residue" evidence="1">
    <location>
        <position position="26"/>
    </location>
</feature>
<gene>
    <name evidence="1" type="ORF">Gohar_018689</name>
</gene>
<name>A0A7J9GB57_9ROSI</name>
<sequence>MKVLLVLYATIEMYETDRVLRASDSE</sequence>
<evidence type="ECO:0000313" key="1">
    <source>
        <dbReference type="EMBL" id="MBA0794354.1"/>
    </source>
</evidence>
<evidence type="ECO:0000313" key="2">
    <source>
        <dbReference type="Proteomes" id="UP000593560"/>
    </source>
</evidence>
<keyword evidence="2" id="KW-1185">Reference proteome</keyword>
<dbReference type="EMBL" id="JABFAD010000003">
    <property type="protein sequence ID" value="MBA0794354.1"/>
    <property type="molecule type" value="Genomic_DNA"/>
</dbReference>
<protein>
    <submittedName>
        <fullName evidence="1">Uncharacterized protein</fullName>
    </submittedName>
</protein>
<organism evidence="1 2">
    <name type="scientific">Gossypium harknessii</name>
    <dbReference type="NCBI Taxonomy" id="34285"/>
    <lineage>
        <taxon>Eukaryota</taxon>
        <taxon>Viridiplantae</taxon>
        <taxon>Streptophyta</taxon>
        <taxon>Embryophyta</taxon>
        <taxon>Tracheophyta</taxon>
        <taxon>Spermatophyta</taxon>
        <taxon>Magnoliopsida</taxon>
        <taxon>eudicotyledons</taxon>
        <taxon>Gunneridae</taxon>
        <taxon>Pentapetalae</taxon>
        <taxon>rosids</taxon>
        <taxon>malvids</taxon>
        <taxon>Malvales</taxon>
        <taxon>Malvaceae</taxon>
        <taxon>Malvoideae</taxon>
        <taxon>Gossypium</taxon>
    </lineage>
</organism>